<dbReference type="EMBL" id="KU050077">
    <property type="protein sequence ID" value="AMB48666.1"/>
    <property type="molecule type" value="Genomic_DNA"/>
</dbReference>
<protein>
    <submittedName>
        <fullName evidence="1">Uncharacterized protein</fullName>
    </submittedName>
</protein>
<gene>
    <name evidence="1" type="ORF">GpSGHVEth062</name>
</gene>
<evidence type="ECO:0000313" key="2">
    <source>
        <dbReference type="Proteomes" id="UP000282469"/>
    </source>
</evidence>
<reference evidence="1 2" key="1">
    <citation type="journal article" date="2016" name="J. Gen. Virol.">
        <title>Comprehensive annotation of Glossina pallidipes salivary gland hypertrophy virus from Ethiopian tsetse flies: a proteogenomics approach.</title>
        <authorList>
            <person name="Abd-Alla A.M."/>
            <person name="Kariithi H.M."/>
            <person name="Cousserans F."/>
            <person name="Parker N.J."/>
            <person name="Ince I.A."/>
            <person name="Scully E.D."/>
            <person name="Boeren S."/>
            <person name="Geib S.M."/>
            <person name="Mekonnen S."/>
            <person name="Vlak J.M."/>
            <person name="Parker A.G."/>
            <person name="Vreysen M.J."/>
            <person name="Bergoin M."/>
        </authorList>
    </citation>
    <scope>NUCLEOTIDE SEQUENCE [LARGE SCALE GENOMIC DNA]</scope>
    <source>
        <strain evidence="1 2">Ethiopian</strain>
    </source>
</reference>
<name>A0A0Y0KBF0_GHVS</name>
<proteinExistence type="predicted"/>
<sequence length="54" mass="6648">MTHTGTFEYFFTIMSRLSTHYQKWQNFVQIEFTCKSRIRESRSHSLARYKLKIL</sequence>
<accession>A0A0Y0KBF0</accession>
<organismHost>
    <name type="scientific">Glossina</name>
    <name type="common">tsetse flies</name>
    <dbReference type="NCBI Taxonomy" id="7393"/>
</organismHost>
<organism evidence="1 2">
    <name type="scientific">Glossina hytrovirus (isolate Glossina pallidipes/Ethiopia/Seibersdorf/-)</name>
    <name type="common">GHV</name>
    <dbReference type="NCBI Taxonomy" id="379529"/>
    <lineage>
        <taxon>Viruses</taxon>
        <taxon>Viruses incertae sedis</taxon>
        <taxon>Naldaviricetes</taxon>
        <taxon>Lefavirales</taxon>
        <taxon>Hytrosaviridae</taxon>
        <taxon>Glossinavirus</taxon>
        <taxon>Glossinavirus glopallidipedis</taxon>
    </lineage>
</organism>
<dbReference type="Proteomes" id="UP000282469">
    <property type="component" value="Segment"/>
</dbReference>
<evidence type="ECO:0000313" key="1">
    <source>
        <dbReference type="EMBL" id="AMB48666.1"/>
    </source>
</evidence>